<dbReference type="InterPro" id="IPR059000">
    <property type="entry name" value="ATPase_P-type_domA"/>
</dbReference>
<dbReference type="InterPro" id="IPR036412">
    <property type="entry name" value="HAD-like_sf"/>
</dbReference>
<dbReference type="InterPro" id="IPR008250">
    <property type="entry name" value="ATPase_P-typ_transduc_dom_A_sf"/>
</dbReference>
<dbReference type="PANTHER" id="PTHR43294:SF20">
    <property type="entry name" value="P-TYPE ATPASE"/>
    <property type="match status" value="1"/>
</dbReference>
<feature type="transmembrane region" description="Helical" evidence="11">
    <location>
        <begin position="278"/>
        <end position="302"/>
    </location>
</feature>
<protein>
    <submittedName>
        <fullName evidence="13">HAD family hydrolase</fullName>
    </submittedName>
</protein>
<feature type="transmembrane region" description="Helical" evidence="11">
    <location>
        <begin position="779"/>
        <end position="797"/>
    </location>
</feature>
<accession>A0A7V2F306</accession>
<dbReference type="GO" id="GO:0005524">
    <property type="term" value="F:ATP binding"/>
    <property type="evidence" value="ECO:0007669"/>
    <property type="project" value="UniProtKB-KW"/>
</dbReference>
<dbReference type="Proteomes" id="UP000886069">
    <property type="component" value="Unassembled WGS sequence"/>
</dbReference>
<gene>
    <name evidence="13" type="ORF">ENO08_00855</name>
</gene>
<dbReference type="GO" id="GO:0005391">
    <property type="term" value="F:P-type sodium:potassium-exchanging transporter activity"/>
    <property type="evidence" value="ECO:0007669"/>
    <property type="project" value="TreeGrafter"/>
</dbReference>
<dbReference type="Gene3D" id="2.70.150.10">
    <property type="entry name" value="Calcium-transporting ATPase, cytoplasmic transduction domain A"/>
    <property type="match status" value="1"/>
</dbReference>
<keyword evidence="3" id="KW-0597">Phosphoprotein</keyword>
<evidence type="ECO:0000313" key="13">
    <source>
        <dbReference type="EMBL" id="HER42993.1"/>
    </source>
</evidence>
<dbReference type="Pfam" id="PF00689">
    <property type="entry name" value="Cation_ATPase_C"/>
    <property type="match status" value="1"/>
</dbReference>
<dbReference type="Gene3D" id="3.40.1110.10">
    <property type="entry name" value="Calcium-transporting ATPase, cytoplasmic domain N"/>
    <property type="match status" value="1"/>
</dbReference>
<dbReference type="InterPro" id="IPR044492">
    <property type="entry name" value="P_typ_ATPase_HD_dom"/>
</dbReference>
<evidence type="ECO:0000256" key="4">
    <source>
        <dbReference type="ARBA" id="ARBA00022692"/>
    </source>
</evidence>
<keyword evidence="13" id="KW-0378">Hydrolase</keyword>
<sequence>MKSEFEPREAVSWHALPIDEVYEKLSSGPDGLSEEEVAHRLEQYGPNELPARKPPGIFSIFLHQFKSPLIYILLVAAVISFVLGDDKDAGFILAVVFLNAVIGLVQEWKAEKSASRLQSLLRITAHVWRAGREGEIDSATIVPGDIVLLESGIRVPADLRLIHAANLTVDESLLTGESVAVKKDLALAEEDASIGDRRNMAFAGTTVMTGRGIGVVVATGQKTEVGTIAEAVATTESSKPPLLVRMETFSRNIGFLVIGACLLMAAISLAQGTPYTEVFFLAVALAVSAIPEGLPVAITVALSIATSRMGNRNVIVRRLAAVESLGSCTMIATDKTGTLTVNQQTVKRIILPGGESFEVTGAGYEGRGEVLTGGGSLPGPASLERLKELAYAAVVCNEGSLFPEDDAWVHHGDAMDVALLALGMKLGIDPDLERGEIHIDGTVPFEPELRYSVVYYHGTDGIIRVAAKGALEALLPFCGTMQTRDGPVPIDRDAVEGQLHDITRSGFRVLAIAGGTIGSLPKGSPTLENASPTLSLLGLAGFIDPIRQNVPGAVALCRDAGVEVAMITGDHPETAFAIGKQLGLTTDKSEVVTGAELDSIGSPDLPEYFDRVRSGRIFARVSPVQKLEIVDAMVRDGHFVAVTGDGVNDAPALRRANIGVAMGSGTDVAKDTSSMIITDDDFSSIVAGIEEGRYAYDNIRKVTWLLVSTGFAEIVLFTLALVFGFPLPLLAVQLLWLNLVTNGIQDVTLAFEAGEPEAMKRCPRDPKEGVFNPLMVQETLISGLLMGLIAFSAYFWLKGSGWDELAARNS</sequence>
<dbReference type="SUPFAM" id="SSF81660">
    <property type="entry name" value="Metal cation-transporting ATPase, ATP-binding domain N"/>
    <property type="match status" value="1"/>
</dbReference>
<comment type="subcellular location">
    <subcellularLocation>
        <location evidence="1">Endomembrane system</location>
        <topology evidence="1">Multi-pass membrane protein</topology>
    </subcellularLocation>
</comment>
<evidence type="ECO:0000256" key="5">
    <source>
        <dbReference type="ARBA" id="ARBA00022741"/>
    </source>
</evidence>
<keyword evidence="10 11" id="KW-0472">Membrane</keyword>
<dbReference type="InterPro" id="IPR004014">
    <property type="entry name" value="ATPase_P-typ_cation-transptr_N"/>
</dbReference>
<dbReference type="GO" id="GO:0016887">
    <property type="term" value="F:ATP hydrolysis activity"/>
    <property type="evidence" value="ECO:0007669"/>
    <property type="project" value="InterPro"/>
</dbReference>
<dbReference type="FunFam" id="2.70.150.10:FF:000160">
    <property type="entry name" value="Sarcoplasmic/endoplasmic reticulum calcium ATPase 1"/>
    <property type="match status" value="1"/>
</dbReference>
<dbReference type="SUPFAM" id="SSF81653">
    <property type="entry name" value="Calcium ATPase, transduction domain A"/>
    <property type="match status" value="1"/>
</dbReference>
<reference evidence="13" key="1">
    <citation type="journal article" date="2020" name="mSystems">
        <title>Genome- and Community-Level Interaction Insights into Carbon Utilization and Element Cycling Functions of Hydrothermarchaeota in Hydrothermal Sediment.</title>
        <authorList>
            <person name="Zhou Z."/>
            <person name="Liu Y."/>
            <person name="Xu W."/>
            <person name="Pan J."/>
            <person name="Luo Z.H."/>
            <person name="Li M."/>
        </authorList>
    </citation>
    <scope>NUCLEOTIDE SEQUENCE [LARGE SCALE GENOMIC DNA]</scope>
    <source>
        <strain evidence="13">SpSt-1233</strain>
    </source>
</reference>
<evidence type="ECO:0000256" key="6">
    <source>
        <dbReference type="ARBA" id="ARBA00022840"/>
    </source>
</evidence>
<dbReference type="PRINTS" id="PR00119">
    <property type="entry name" value="CATATPASE"/>
</dbReference>
<evidence type="ECO:0000256" key="3">
    <source>
        <dbReference type="ARBA" id="ARBA00022553"/>
    </source>
</evidence>
<dbReference type="GO" id="GO:0030007">
    <property type="term" value="P:intracellular potassium ion homeostasis"/>
    <property type="evidence" value="ECO:0007669"/>
    <property type="project" value="TreeGrafter"/>
</dbReference>
<comment type="similarity">
    <text evidence="2">Belongs to the cation transport ATPase (P-type) (TC 3.A.3) family. Type IIA subfamily.</text>
</comment>
<dbReference type="Pfam" id="PF00690">
    <property type="entry name" value="Cation_ATPase_N"/>
    <property type="match status" value="1"/>
</dbReference>
<dbReference type="GO" id="GO:1902600">
    <property type="term" value="P:proton transmembrane transport"/>
    <property type="evidence" value="ECO:0007669"/>
    <property type="project" value="TreeGrafter"/>
</dbReference>
<dbReference type="PANTHER" id="PTHR43294">
    <property type="entry name" value="SODIUM/POTASSIUM-TRANSPORTING ATPASE SUBUNIT ALPHA"/>
    <property type="match status" value="1"/>
</dbReference>
<dbReference type="EMBL" id="DSEC01000061">
    <property type="protein sequence ID" value="HER42993.1"/>
    <property type="molecule type" value="Genomic_DNA"/>
</dbReference>
<feature type="transmembrane region" description="Helical" evidence="11">
    <location>
        <begin position="68"/>
        <end position="84"/>
    </location>
</feature>
<comment type="caution">
    <text evidence="13">The sequence shown here is derived from an EMBL/GenBank/DDBJ whole genome shotgun (WGS) entry which is preliminary data.</text>
</comment>
<proteinExistence type="inferred from homology"/>
<organism evidence="13">
    <name type="scientific">Eiseniibacteriota bacterium</name>
    <dbReference type="NCBI Taxonomy" id="2212470"/>
    <lineage>
        <taxon>Bacteria</taxon>
        <taxon>Candidatus Eiseniibacteriota</taxon>
    </lineage>
</organism>
<feature type="transmembrane region" description="Helical" evidence="11">
    <location>
        <begin position="90"/>
        <end position="108"/>
    </location>
</feature>
<evidence type="ECO:0000256" key="1">
    <source>
        <dbReference type="ARBA" id="ARBA00004127"/>
    </source>
</evidence>
<dbReference type="InterPro" id="IPR050510">
    <property type="entry name" value="Cation_transp_ATPase_P-type"/>
</dbReference>
<keyword evidence="6" id="KW-0067">ATP-binding</keyword>
<name>A0A7V2F306_UNCEI</name>
<feature type="domain" description="Cation-transporting P-type ATPase N-terminal" evidence="12">
    <location>
        <begin position="12"/>
        <end position="85"/>
    </location>
</feature>
<dbReference type="GO" id="GO:1990573">
    <property type="term" value="P:potassium ion import across plasma membrane"/>
    <property type="evidence" value="ECO:0007669"/>
    <property type="project" value="TreeGrafter"/>
</dbReference>
<dbReference type="SUPFAM" id="SSF56784">
    <property type="entry name" value="HAD-like"/>
    <property type="match status" value="1"/>
</dbReference>
<feature type="transmembrane region" description="Helical" evidence="11">
    <location>
        <begin position="253"/>
        <end position="272"/>
    </location>
</feature>
<feature type="transmembrane region" description="Helical" evidence="11">
    <location>
        <begin position="702"/>
        <end position="727"/>
    </location>
</feature>
<keyword evidence="4 11" id="KW-0812">Transmembrane</keyword>
<dbReference type="GO" id="GO:0005886">
    <property type="term" value="C:plasma membrane"/>
    <property type="evidence" value="ECO:0007669"/>
    <property type="project" value="TreeGrafter"/>
</dbReference>
<evidence type="ECO:0000256" key="8">
    <source>
        <dbReference type="ARBA" id="ARBA00022967"/>
    </source>
</evidence>
<dbReference type="InterPro" id="IPR018303">
    <property type="entry name" value="ATPase_P-typ_P_site"/>
</dbReference>
<dbReference type="NCBIfam" id="TIGR01494">
    <property type="entry name" value="ATPase_P-type"/>
    <property type="match status" value="2"/>
</dbReference>
<dbReference type="SUPFAM" id="SSF81665">
    <property type="entry name" value="Calcium ATPase, transmembrane domain M"/>
    <property type="match status" value="1"/>
</dbReference>
<dbReference type="InterPro" id="IPR006068">
    <property type="entry name" value="ATPase_P-typ_cation-transptr_C"/>
</dbReference>
<dbReference type="GO" id="GO:0012505">
    <property type="term" value="C:endomembrane system"/>
    <property type="evidence" value="ECO:0007669"/>
    <property type="project" value="UniProtKB-SubCell"/>
</dbReference>
<keyword evidence="5" id="KW-0547">Nucleotide-binding</keyword>
<evidence type="ECO:0000256" key="2">
    <source>
        <dbReference type="ARBA" id="ARBA00005675"/>
    </source>
</evidence>
<dbReference type="SFLD" id="SFLDF00027">
    <property type="entry name" value="p-type_atpase"/>
    <property type="match status" value="1"/>
</dbReference>
<dbReference type="AlphaFoldDB" id="A0A7V2F306"/>
<evidence type="ECO:0000256" key="7">
    <source>
        <dbReference type="ARBA" id="ARBA00022842"/>
    </source>
</evidence>
<keyword evidence="8" id="KW-1278">Translocase</keyword>
<evidence type="ECO:0000259" key="12">
    <source>
        <dbReference type="SMART" id="SM00831"/>
    </source>
</evidence>
<keyword evidence="7" id="KW-0460">Magnesium</keyword>
<dbReference type="GO" id="GO:0036376">
    <property type="term" value="P:sodium ion export across plasma membrane"/>
    <property type="evidence" value="ECO:0007669"/>
    <property type="project" value="TreeGrafter"/>
</dbReference>
<keyword evidence="9 11" id="KW-1133">Transmembrane helix</keyword>
<dbReference type="Gene3D" id="1.20.1110.10">
    <property type="entry name" value="Calcium-transporting ATPase, transmembrane domain"/>
    <property type="match status" value="1"/>
</dbReference>
<dbReference type="Pfam" id="PF00122">
    <property type="entry name" value="E1-E2_ATPase"/>
    <property type="match status" value="1"/>
</dbReference>
<dbReference type="Gene3D" id="3.40.50.1000">
    <property type="entry name" value="HAD superfamily/HAD-like"/>
    <property type="match status" value="1"/>
</dbReference>
<dbReference type="PROSITE" id="PS00154">
    <property type="entry name" value="ATPASE_E1_E2"/>
    <property type="match status" value="1"/>
</dbReference>
<evidence type="ECO:0000256" key="10">
    <source>
        <dbReference type="ARBA" id="ARBA00023136"/>
    </source>
</evidence>
<dbReference type="InterPro" id="IPR023298">
    <property type="entry name" value="ATPase_P-typ_TM_dom_sf"/>
</dbReference>
<dbReference type="InterPro" id="IPR001757">
    <property type="entry name" value="P_typ_ATPase"/>
</dbReference>
<evidence type="ECO:0000256" key="11">
    <source>
        <dbReference type="SAM" id="Phobius"/>
    </source>
</evidence>
<dbReference type="InterPro" id="IPR023214">
    <property type="entry name" value="HAD_sf"/>
</dbReference>
<dbReference type="Pfam" id="PF13246">
    <property type="entry name" value="Cation_ATPase"/>
    <property type="match status" value="1"/>
</dbReference>
<dbReference type="InterPro" id="IPR023299">
    <property type="entry name" value="ATPase_P-typ_cyto_dom_N"/>
</dbReference>
<dbReference type="SFLD" id="SFLDS00003">
    <property type="entry name" value="Haloacid_Dehalogenase"/>
    <property type="match status" value="1"/>
</dbReference>
<dbReference type="PRINTS" id="PR00120">
    <property type="entry name" value="HATPASE"/>
</dbReference>
<dbReference type="SFLD" id="SFLDG00002">
    <property type="entry name" value="C1.7:_P-type_atpase_like"/>
    <property type="match status" value="1"/>
</dbReference>
<dbReference type="GO" id="GO:0006883">
    <property type="term" value="P:intracellular sodium ion homeostasis"/>
    <property type="evidence" value="ECO:0007669"/>
    <property type="project" value="TreeGrafter"/>
</dbReference>
<dbReference type="Pfam" id="PF08282">
    <property type="entry name" value="Hydrolase_3"/>
    <property type="match status" value="1"/>
</dbReference>
<feature type="non-terminal residue" evidence="13">
    <location>
        <position position="810"/>
    </location>
</feature>
<dbReference type="SMART" id="SM00831">
    <property type="entry name" value="Cation_ATPase_N"/>
    <property type="match status" value="1"/>
</dbReference>
<evidence type="ECO:0000256" key="9">
    <source>
        <dbReference type="ARBA" id="ARBA00022989"/>
    </source>
</evidence>